<reference evidence="1" key="1">
    <citation type="journal article" date="2020" name="Nature">
        <title>Giant virus diversity and host interactions through global metagenomics.</title>
        <authorList>
            <person name="Schulz F."/>
            <person name="Roux S."/>
            <person name="Paez-Espino D."/>
            <person name="Jungbluth S."/>
            <person name="Walsh D.A."/>
            <person name="Denef V.J."/>
            <person name="McMahon K.D."/>
            <person name="Konstantinidis K.T."/>
            <person name="Eloe-Fadrosh E.A."/>
            <person name="Kyrpides N.C."/>
            <person name="Woyke T."/>
        </authorList>
    </citation>
    <scope>NUCLEOTIDE SEQUENCE</scope>
    <source>
        <strain evidence="1">GVMAG-M-3300024302-11</strain>
    </source>
</reference>
<dbReference type="AlphaFoldDB" id="A0A6C0IUZ7"/>
<dbReference type="EMBL" id="MN740258">
    <property type="protein sequence ID" value="QHT96499.1"/>
    <property type="molecule type" value="Genomic_DNA"/>
</dbReference>
<organism evidence="1">
    <name type="scientific">viral metagenome</name>
    <dbReference type="NCBI Taxonomy" id="1070528"/>
    <lineage>
        <taxon>unclassified sequences</taxon>
        <taxon>metagenomes</taxon>
        <taxon>organismal metagenomes</taxon>
    </lineage>
</organism>
<evidence type="ECO:0000313" key="1">
    <source>
        <dbReference type="EMBL" id="QHT96499.1"/>
    </source>
</evidence>
<sequence>MEISINTTNLVDNKSVSAKLIQKNNLFESYMNALNVPYPLFKEQQDLLKIIHRILYPQYITHYIPHNTRITDIRTGESDISIINTNGDWQWQLSNECDLLNEDTLQNRTGGLLGTFIWNGTEKFALWCDATHKIVHGFTMNNESLKLAYVIQDMVTTIWGPLWKLQLNTFNLTYINNNGTSNLSIFWSLRYLLLRHDGNDHNSTLKLINSNGINGLLDMFRKFVIND</sequence>
<accession>A0A6C0IUZ7</accession>
<proteinExistence type="predicted"/>
<name>A0A6C0IUZ7_9ZZZZ</name>
<protein>
    <submittedName>
        <fullName evidence="1">Uncharacterized protein</fullName>
    </submittedName>
</protein>